<feature type="region of interest" description="Disordered" evidence="1">
    <location>
        <begin position="264"/>
        <end position="291"/>
    </location>
</feature>
<feature type="compositionally biased region" description="Basic and acidic residues" evidence="1">
    <location>
        <begin position="221"/>
        <end position="239"/>
    </location>
</feature>
<feature type="compositionally biased region" description="Pro residues" evidence="1">
    <location>
        <begin position="417"/>
        <end position="429"/>
    </location>
</feature>
<dbReference type="Proteomes" id="UP000291116">
    <property type="component" value="Unassembled WGS sequence"/>
</dbReference>
<name>A0A448ZMF8_9STRA</name>
<accession>A0A448ZMF8</accession>
<protein>
    <submittedName>
        <fullName evidence="2">Uncharacterized protein</fullName>
    </submittedName>
</protein>
<evidence type="ECO:0000313" key="3">
    <source>
        <dbReference type="Proteomes" id="UP000291116"/>
    </source>
</evidence>
<feature type="compositionally biased region" description="Basic and acidic residues" evidence="1">
    <location>
        <begin position="500"/>
        <end position="519"/>
    </location>
</feature>
<gene>
    <name evidence="2" type="ORF">PSNMU_V1.4_AUG-EV-PASAV3_0102700</name>
</gene>
<feature type="region of interest" description="Disordered" evidence="1">
    <location>
        <begin position="347"/>
        <end position="435"/>
    </location>
</feature>
<dbReference type="EMBL" id="CAACVS010000531">
    <property type="protein sequence ID" value="VEU43221.1"/>
    <property type="molecule type" value="Genomic_DNA"/>
</dbReference>
<feature type="compositionally biased region" description="Basic and acidic residues" evidence="1">
    <location>
        <begin position="347"/>
        <end position="363"/>
    </location>
</feature>
<feature type="region of interest" description="Disordered" evidence="1">
    <location>
        <begin position="1"/>
        <end position="242"/>
    </location>
</feature>
<evidence type="ECO:0000313" key="2">
    <source>
        <dbReference type="EMBL" id="VEU43221.1"/>
    </source>
</evidence>
<dbReference type="AlphaFoldDB" id="A0A448ZMF8"/>
<feature type="region of interest" description="Disordered" evidence="1">
    <location>
        <begin position="305"/>
        <end position="333"/>
    </location>
</feature>
<feature type="compositionally biased region" description="Low complexity" evidence="1">
    <location>
        <begin position="52"/>
        <end position="64"/>
    </location>
</feature>
<feature type="region of interest" description="Disordered" evidence="1">
    <location>
        <begin position="495"/>
        <end position="586"/>
    </location>
</feature>
<feature type="compositionally biased region" description="Basic and acidic residues" evidence="1">
    <location>
        <begin position="16"/>
        <end position="39"/>
    </location>
</feature>
<proteinExistence type="predicted"/>
<organism evidence="2 3">
    <name type="scientific">Pseudo-nitzschia multistriata</name>
    <dbReference type="NCBI Taxonomy" id="183589"/>
    <lineage>
        <taxon>Eukaryota</taxon>
        <taxon>Sar</taxon>
        <taxon>Stramenopiles</taxon>
        <taxon>Ochrophyta</taxon>
        <taxon>Bacillariophyta</taxon>
        <taxon>Bacillariophyceae</taxon>
        <taxon>Bacillariophycidae</taxon>
        <taxon>Bacillariales</taxon>
        <taxon>Bacillariaceae</taxon>
        <taxon>Pseudo-nitzschia</taxon>
    </lineage>
</organism>
<reference evidence="2 3" key="1">
    <citation type="submission" date="2019-01" db="EMBL/GenBank/DDBJ databases">
        <authorList>
            <person name="Ferrante I. M."/>
        </authorList>
    </citation>
    <scope>NUCLEOTIDE SEQUENCE [LARGE SCALE GENOMIC DNA]</scope>
    <source>
        <strain evidence="2 3">B856</strain>
    </source>
</reference>
<sequence length="586" mass="62961">MTAKATGGWLTPKKRGRDDEAIARDRAEARRRRRDEPKGHRTGGLFTDRIGKNPGNCDNDNDNGIVVDPLVRSLENHRRLRKLREEKRHPRVSRSLFPRPGGSPEGRRGGSDKRNTQHQRSAPAARGGDSAATIRRCAPGNRSSNKGSRKTNRNGGGTGYPRSAIARVTPDCAVDAGSERNAAAGTHRGARRKRSRSQRDARVLFPDRGALGREMRRHRRTGNDQHHRQQKPTHHDRASPNDFAPWLGLRTDFARSARHLCESSHRGGVVTRPTQLRNHSEKPGSIDRNTGDAIARIPFDEPVSSTTAARHLGLPPTLSQKAPPTPKRPDEVWSGPLWKEVAWHEADADRGPLSDENENETRDCTNNPTNNHDNKPSDDESSAASSLILSLPRNAAWSSLGTPSGGEGGHENEAGPPLAPGFDGPPAPGDPLSDAGCWRRLQEAEQATEGGMAFGATSFRHALAGLVLAKQRAGPGAGRGPLWLPSLLEGGVSGRGLFGRTERGGHGSEHGNRDEHENSDGDECGDECGGAPGAPESQLWSEGRETRAATATATAAPDSIRSSGARAQRPGRPASLTGERGATDVS</sequence>
<keyword evidence="3" id="KW-1185">Reference proteome</keyword>
<feature type="compositionally biased region" description="Low complexity" evidence="1">
    <location>
        <begin position="382"/>
        <end position="391"/>
    </location>
</feature>
<feature type="compositionally biased region" description="Basic and acidic residues" evidence="1">
    <location>
        <begin position="105"/>
        <end position="115"/>
    </location>
</feature>
<evidence type="ECO:0000256" key="1">
    <source>
        <dbReference type="SAM" id="MobiDB-lite"/>
    </source>
</evidence>